<dbReference type="EMBL" id="JBFPJR010000050">
    <property type="protein sequence ID" value="MEX0429597.1"/>
    <property type="molecule type" value="Genomic_DNA"/>
</dbReference>
<feature type="region of interest" description="Disordered" evidence="1">
    <location>
        <begin position="268"/>
        <end position="320"/>
    </location>
</feature>
<dbReference type="Pfam" id="PF19516">
    <property type="entry name" value="DUF6049"/>
    <property type="match status" value="2"/>
</dbReference>
<name>A0ABV3T306_9ACTN</name>
<gene>
    <name evidence="3" type="ORF">AB3X52_18420</name>
</gene>
<keyword evidence="2" id="KW-1133">Transmembrane helix</keyword>
<accession>A0ABV3T306</accession>
<evidence type="ECO:0000256" key="1">
    <source>
        <dbReference type="SAM" id="MobiDB-lite"/>
    </source>
</evidence>
<protein>
    <submittedName>
        <fullName evidence="3">DUF6049 family protein</fullName>
    </submittedName>
</protein>
<keyword evidence="2" id="KW-0472">Membrane</keyword>
<evidence type="ECO:0000313" key="3">
    <source>
        <dbReference type="EMBL" id="MEX0429597.1"/>
    </source>
</evidence>
<reference evidence="3 4" key="1">
    <citation type="submission" date="2024-07" db="EMBL/GenBank/DDBJ databases">
        <authorList>
            <person name="Lee S."/>
            <person name="Kang M."/>
        </authorList>
    </citation>
    <scope>NUCLEOTIDE SEQUENCE [LARGE SCALE GENOMIC DNA]</scope>
    <source>
        <strain evidence="3 4">DS6</strain>
    </source>
</reference>
<proteinExistence type="predicted"/>
<dbReference type="Proteomes" id="UP001556631">
    <property type="component" value="Unassembled WGS sequence"/>
</dbReference>
<keyword evidence="4" id="KW-1185">Reference proteome</keyword>
<evidence type="ECO:0000313" key="4">
    <source>
        <dbReference type="Proteomes" id="UP001556631"/>
    </source>
</evidence>
<feature type="transmembrane region" description="Helical" evidence="2">
    <location>
        <begin position="702"/>
        <end position="724"/>
    </location>
</feature>
<organism evidence="3 4">
    <name type="scientific">Nocardioides eburneus</name>
    <dbReference type="NCBI Taxonomy" id="3231482"/>
    <lineage>
        <taxon>Bacteria</taxon>
        <taxon>Bacillati</taxon>
        <taxon>Actinomycetota</taxon>
        <taxon>Actinomycetes</taxon>
        <taxon>Propionibacteriales</taxon>
        <taxon>Nocardioidaceae</taxon>
        <taxon>Nocardioides</taxon>
    </lineage>
</organism>
<dbReference type="InterPro" id="IPR046112">
    <property type="entry name" value="DUF6049"/>
</dbReference>
<dbReference type="RefSeq" id="WP_367995562.1">
    <property type="nucleotide sequence ID" value="NZ_JBFPJR010000050.1"/>
</dbReference>
<keyword evidence="2" id="KW-0812">Transmembrane</keyword>
<evidence type="ECO:0000256" key="2">
    <source>
        <dbReference type="SAM" id="Phobius"/>
    </source>
</evidence>
<sequence length="736" mass="75937">MLRPPLLSRPFATARTAGAAGPVLWVLLLLGLVLGVVAPPAAQAAEPPADPLAVSIDALDAATLNGKGPIQVSGTLTNLDDTSWSNIHVYPFIGDTPITSESDLAAQVALPDDTVVGQRVIREGHYATIPDVAPGETVAWSFSIPRSALRDEIGSGGSGVYWFGVHALGPTAAGGTPTADGRARTFLPLVAKQKKNATPEKVALVLPIRRRVLHQPDGRISNVAGWVRQLGADGRLSRLVSFASTSTQVSYLLDPAVLDAVRQLAAGNPARNLGPTPGRGSGGSSSSSDASPSDGASTDGSGGVADDDPTDGTTGSGESAAQVALDKEAAGVASAWLDRLKETLPGREVLALPYADPDLPALAVHARSLYASARERAKAVLDGLGIDGVPVVAPPSGYLDSDAIDLLADRPLTLVSDAMVRGRKPSVALVDGHRLALTSAAAASGGPGPGDRWSPVALRQRIAAQAALRLRGHRPVVVMLPDTWTPPGASPGFFAALSALPWLSLTTVEDAVSGESATTVPDDRVVYPHSESAAELPAGVFDSVDDLLAAGRTLQAILSRNTTVATAVLEEGLTSTSYAARRGRGEAADRSWRVIEHALDQISVEVPPSVTLSSNSGRFAVTVANGLDQPVSLHLHAHADDGIAVSGPQTVEVGPGARSTVLLSARATRNGVHTVRLDLTDADGTSVGSGASLPIRSAQVSVVIWSFVGVGCALLFLAIAIRLYRRIRPRVVEEES</sequence>
<feature type="compositionally biased region" description="Low complexity" evidence="1">
    <location>
        <begin position="284"/>
        <end position="299"/>
    </location>
</feature>
<comment type="caution">
    <text evidence="3">The sequence shown here is derived from an EMBL/GenBank/DDBJ whole genome shotgun (WGS) entry which is preliminary data.</text>
</comment>